<evidence type="ECO:0000256" key="1">
    <source>
        <dbReference type="SAM" id="MobiDB-lite"/>
    </source>
</evidence>
<comment type="caution">
    <text evidence="3">The sequence shown here is derived from an EMBL/GenBank/DDBJ whole genome shotgun (WGS) entry which is preliminary data.</text>
</comment>
<evidence type="ECO:0000313" key="3">
    <source>
        <dbReference type="EMBL" id="MDQ0370362.1"/>
    </source>
</evidence>
<feature type="region of interest" description="Disordered" evidence="1">
    <location>
        <begin position="192"/>
        <end position="248"/>
    </location>
</feature>
<dbReference type="Gene3D" id="3.40.50.300">
    <property type="entry name" value="P-loop containing nucleotide triphosphate hydrolases"/>
    <property type="match status" value="1"/>
</dbReference>
<reference evidence="3 4" key="1">
    <citation type="submission" date="2023-07" db="EMBL/GenBank/DDBJ databases">
        <title>Sequencing the genomes of 1000 actinobacteria strains.</title>
        <authorList>
            <person name="Klenk H.-P."/>
        </authorList>
    </citation>
    <scope>NUCLEOTIDE SEQUENCE [LARGE SCALE GENOMIC DNA]</scope>
    <source>
        <strain evidence="3 4">DSM 44709</strain>
    </source>
</reference>
<name>A0AAE3W6V6_9ACTN</name>
<dbReference type="RefSeq" id="WP_307246267.1">
    <property type="nucleotide sequence ID" value="NZ_JAUSUZ010000001.1"/>
</dbReference>
<dbReference type="SMART" id="SM00382">
    <property type="entry name" value="AAA"/>
    <property type="match status" value="1"/>
</dbReference>
<dbReference type="EMBL" id="JAUSUZ010000001">
    <property type="protein sequence ID" value="MDQ0370362.1"/>
    <property type="molecule type" value="Genomic_DNA"/>
</dbReference>
<sequence>MNAGGQVMMPAMSLGERLRAARDRFFVGRERELDAFRAVLRDGGVLGLHGPGGIGKSTLLRRLADEARDAGRTVSEVDGRTIEPSPAAFTAEVRRAGGSVLLVDAFEHCQGLEGWLRDVFLPRLPAGTTVVVAGREPCVAESRELGDLSPAEADRLLELRGVPAGSRPAVLSFTGGHPLALTLAATLPDGSLPGDAAPTVPPATAAPGGAPGTEPPAGVPGTAPTGGARGGTVPGGPPGGERSGRPWRPAPEVLASLLSALIGDVPSASHRRALEICAHAPHTTEALLADVLGRTGGVDPGALMRWLRGLPFTEDGRPGVTLHEMVREAVDADLRWRDPAEYERMHHAIGDHLLSRVRAAATPADSLAAARALAHLQRYGPAAEWLTLLPRHGHGYEDGLRPGDHDAITAMTRAAQGEEAAATVTFWLGAQPGSFRVYRRSTDDSAAGFLLWLRLPGDAPDAATLATADPLAAAALAHAERTRPLGAGEHVGMLRFMIDSTAYDEVTSAMHTLQLRVYALWITSGRLAWTYVPAAGAPKWERLLGLVGHHPAGVTTTAGGREYTLFACDWRVTPRDVWFALATPPVTPAPPVAPALSRPDFDAAVRDALRDFHRPAALATSPLLGTRMTVAASRSAESGGAGDLVDALREVLTDAVDTLRDDPREARLHRVVATAFFHRLPTQVAAAERLGLSFSTYRRHLQRGLDLVCGHLWQHESTIP</sequence>
<organism evidence="3 4">
    <name type="scientific">Catenuloplanes indicus</name>
    <dbReference type="NCBI Taxonomy" id="137267"/>
    <lineage>
        <taxon>Bacteria</taxon>
        <taxon>Bacillati</taxon>
        <taxon>Actinomycetota</taxon>
        <taxon>Actinomycetes</taxon>
        <taxon>Micromonosporales</taxon>
        <taxon>Micromonosporaceae</taxon>
        <taxon>Catenuloplanes</taxon>
    </lineage>
</organism>
<dbReference type="SUPFAM" id="SSF52540">
    <property type="entry name" value="P-loop containing nucleoside triphosphate hydrolases"/>
    <property type="match status" value="1"/>
</dbReference>
<dbReference type="CDD" id="cd00009">
    <property type="entry name" value="AAA"/>
    <property type="match status" value="1"/>
</dbReference>
<feature type="compositionally biased region" description="Low complexity" evidence="1">
    <location>
        <begin position="192"/>
        <end position="208"/>
    </location>
</feature>
<dbReference type="Pfam" id="PF13191">
    <property type="entry name" value="AAA_16"/>
    <property type="match status" value="1"/>
</dbReference>
<accession>A0AAE3W6V6</accession>
<protein>
    <recommendedName>
        <fullName evidence="2">AAA+ ATPase domain-containing protein</fullName>
    </recommendedName>
</protein>
<keyword evidence="4" id="KW-1185">Reference proteome</keyword>
<dbReference type="AlphaFoldDB" id="A0AAE3W6V6"/>
<dbReference type="InterPro" id="IPR041664">
    <property type="entry name" value="AAA_16"/>
</dbReference>
<feature type="compositionally biased region" description="Gly residues" evidence="1">
    <location>
        <begin position="227"/>
        <end position="241"/>
    </location>
</feature>
<dbReference type="InterPro" id="IPR003593">
    <property type="entry name" value="AAA+_ATPase"/>
</dbReference>
<evidence type="ECO:0000259" key="2">
    <source>
        <dbReference type="SMART" id="SM00382"/>
    </source>
</evidence>
<dbReference type="Proteomes" id="UP001240236">
    <property type="component" value="Unassembled WGS sequence"/>
</dbReference>
<gene>
    <name evidence="3" type="ORF">J2S42_007031</name>
</gene>
<dbReference type="InterPro" id="IPR027417">
    <property type="entry name" value="P-loop_NTPase"/>
</dbReference>
<dbReference type="PRINTS" id="PR00364">
    <property type="entry name" value="DISEASERSIST"/>
</dbReference>
<feature type="domain" description="AAA+ ATPase" evidence="2">
    <location>
        <begin position="42"/>
        <end position="163"/>
    </location>
</feature>
<proteinExistence type="predicted"/>
<evidence type="ECO:0000313" key="4">
    <source>
        <dbReference type="Proteomes" id="UP001240236"/>
    </source>
</evidence>